<accession>A0A5S5DIE6</accession>
<dbReference type="GO" id="GO:0006777">
    <property type="term" value="P:Mo-molybdopterin cofactor biosynthetic process"/>
    <property type="evidence" value="ECO:0007669"/>
    <property type="project" value="InterPro"/>
</dbReference>
<dbReference type="UniPathway" id="UPA00344"/>
<evidence type="ECO:0000256" key="3">
    <source>
        <dbReference type="ARBA" id="ARBA00024247"/>
    </source>
</evidence>
<sequence length="80" mass="8762">MKINVLAFGIAKEIVGRPKEVLDVSDGITAGELKVLLEEKYPDLLKLRSYFLAVNEEYATEEQSIKADDEIALIPPVSGG</sequence>
<dbReference type="Pfam" id="PF02597">
    <property type="entry name" value="ThiS"/>
    <property type="match status" value="1"/>
</dbReference>
<name>A0A5S5DIE6_9SPHI</name>
<dbReference type="AlphaFoldDB" id="A0A5S5DIE6"/>
<gene>
    <name evidence="4" type="ORF">BC792_112127</name>
</gene>
<dbReference type="InterPro" id="IPR003749">
    <property type="entry name" value="ThiS/MoaD-like"/>
</dbReference>
<organism evidence="4 5">
    <name type="scientific">Sphingobacterium allocomposti</name>
    <dbReference type="NCBI Taxonomy" id="415956"/>
    <lineage>
        <taxon>Bacteria</taxon>
        <taxon>Pseudomonadati</taxon>
        <taxon>Bacteroidota</taxon>
        <taxon>Sphingobacteriia</taxon>
        <taxon>Sphingobacteriales</taxon>
        <taxon>Sphingobacteriaceae</taxon>
        <taxon>Sphingobacterium</taxon>
    </lineage>
</organism>
<evidence type="ECO:0000256" key="1">
    <source>
        <dbReference type="ARBA" id="ARBA00022741"/>
    </source>
</evidence>
<dbReference type="Gene3D" id="3.10.20.30">
    <property type="match status" value="1"/>
</dbReference>
<dbReference type="InterPro" id="IPR012675">
    <property type="entry name" value="Beta-grasp_dom_sf"/>
</dbReference>
<dbReference type="GO" id="GO:1990133">
    <property type="term" value="C:molybdopterin adenylyltransferase complex"/>
    <property type="evidence" value="ECO:0007669"/>
    <property type="project" value="TreeGrafter"/>
</dbReference>
<comment type="caution">
    <text evidence="4">The sequence shown here is derived from an EMBL/GenBank/DDBJ whole genome shotgun (WGS) entry which is preliminary data.</text>
</comment>
<keyword evidence="1" id="KW-0547">Nucleotide-binding</keyword>
<evidence type="ECO:0000256" key="2">
    <source>
        <dbReference type="ARBA" id="ARBA00024200"/>
    </source>
</evidence>
<dbReference type="SUPFAM" id="SSF54285">
    <property type="entry name" value="MoaD/ThiS"/>
    <property type="match status" value="1"/>
</dbReference>
<dbReference type="PANTHER" id="PTHR33359:SF1">
    <property type="entry name" value="MOLYBDOPTERIN SYNTHASE SULFUR CARRIER SUBUNIT"/>
    <property type="match status" value="1"/>
</dbReference>
<comment type="similarity">
    <text evidence="2">Belongs to the MoaD family.</text>
</comment>
<keyword evidence="5" id="KW-1185">Reference proteome</keyword>
<dbReference type="NCBIfam" id="TIGR01682">
    <property type="entry name" value="moaD"/>
    <property type="match status" value="1"/>
</dbReference>
<dbReference type="OrthoDB" id="598356at2"/>
<dbReference type="CDD" id="cd00754">
    <property type="entry name" value="Ubl_MoaD"/>
    <property type="match status" value="1"/>
</dbReference>
<dbReference type="GO" id="GO:0000166">
    <property type="term" value="F:nucleotide binding"/>
    <property type="evidence" value="ECO:0007669"/>
    <property type="project" value="UniProtKB-KW"/>
</dbReference>
<evidence type="ECO:0000313" key="5">
    <source>
        <dbReference type="Proteomes" id="UP000325105"/>
    </source>
</evidence>
<dbReference type="RefSeq" id="WP_148908943.1">
    <property type="nucleotide sequence ID" value="NZ_VNHX01000012.1"/>
</dbReference>
<reference evidence="4 5" key="1">
    <citation type="submission" date="2019-07" db="EMBL/GenBank/DDBJ databases">
        <title>Genomic Encyclopedia of Archaeal and Bacterial Type Strains, Phase II (KMG-II): from individual species to whole genera.</title>
        <authorList>
            <person name="Goeker M."/>
        </authorList>
    </citation>
    <scope>NUCLEOTIDE SEQUENCE [LARGE SCALE GENOMIC DNA]</scope>
    <source>
        <strain evidence="4 5">DSM 18850</strain>
    </source>
</reference>
<dbReference type="EMBL" id="VNHX01000012">
    <property type="protein sequence ID" value="TYP94462.1"/>
    <property type="molecule type" value="Genomic_DNA"/>
</dbReference>
<proteinExistence type="inferred from homology"/>
<evidence type="ECO:0000313" key="4">
    <source>
        <dbReference type="EMBL" id="TYP94462.1"/>
    </source>
</evidence>
<protein>
    <recommendedName>
        <fullName evidence="3">Molybdopterin synthase sulfur carrier subunit</fullName>
    </recommendedName>
</protein>
<dbReference type="Proteomes" id="UP000325105">
    <property type="component" value="Unassembled WGS sequence"/>
</dbReference>
<dbReference type="PANTHER" id="PTHR33359">
    <property type="entry name" value="MOLYBDOPTERIN SYNTHASE SULFUR CARRIER SUBUNIT"/>
    <property type="match status" value="1"/>
</dbReference>
<dbReference type="InterPro" id="IPR016155">
    <property type="entry name" value="Mopterin_synth/thiamin_S_b"/>
</dbReference>
<dbReference type="InterPro" id="IPR044672">
    <property type="entry name" value="MOCS2A"/>
</dbReference>